<keyword evidence="2" id="KW-1185">Reference proteome</keyword>
<dbReference type="Proteomes" id="UP001295444">
    <property type="component" value="Chromosome 12"/>
</dbReference>
<evidence type="ECO:0000313" key="1">
    <source>
        <dbReference type="EMBL" id="CAH2324446.1"/>
    </source>
</evidence>
<reference evidence="1" key="1">
    <citation type="submission" date="2022-03" db="EMBL/GenBank/DDBJ databases">
        <authorList>
            <person name="Alioto T."/>
            <person name="Alioto T."/>
            <person name="Gomez Garrido J."/>
        </authorList>
    </citation>
    <scope>NUCLEOTIDE SEQUENCE</scope>
</reference>
<dbReference type="EMBL" id="OW240923">
    <property type="protein sequence ID" value="CAH2324446.1"/>
    <property type="molecule type" value="Genomic_DNA"/>
</dbReference>
<accession>A0AAD1TE99</accession>
<sequence length="76" mass="8285">MLCRPARSFSRRTVSEHTGTIVPVCNLDIARPAEVHGYHIPQGYGRPPRTQVTEVWGIPARPPLADVNLSPGGRAT</sequence>
<dbReference type="AlphaFoldDB" id="A0AAD1TE99"/>
<proteinExistence type="predicted"/>
<evidence type="ECO:0000313" key="2">
    <source>
        <dbReference type="Proteomes" id="UP001295444"/>
    </source>
</evidence>
<feature type="non-terminal residue" evidence="1">
    <location>
        <position position="76"/>
    </location>
</feature>
<name>A0AAD1TE99_PELCU</name>
<protein>
    <submittedName>
        <fullName evidence="1">Uncharacterized protein</fullName>
    </submittedName>
</protein>
<gene>
    <name evidence="1" type="ORF">PECUL_23A047539</name>
</gene>
<organism evidence="1 2">
    <name type="scientific">Pelobates cultripes</name>
    <name type="common">Western spadefoot toad</name>
    <dbReference type="NCBI Taxonomy" id="61616"/>
    <lineage>
        <taxon>Eukaryota</taxon>
        <taxon>Metazoa</taxon>
        <taxon>Chordata</taxon>
        <taxon>Craniata</taxon>
        <taxon>Vertebrata</taxon>
        <taxon>Euteleostomi</taxon>
        <taxon>Amphibia</taxon>
        <taxon>Batrachia</taxon>
        <taxon>Anura</taxon>
        <taxon>Pelobatoidea</taxon>
        <taxon>Pelobatidae</taxon>
        <taxon>Pelobates</taxon>
    </lineage>
</organism>